<evidence type="ECO:0000256" key="2">
    <source>
        <dbReference type="ARBA" id="ARBA00007699"/>
    </source>
</evidence>
<dbReference type="SUPFAM" id="SSF52540">
    <property type="entry name" value="P-loop containing nucleoside triphosphate hydrolases"/>
    <property type="match status" value="1"/>
</dbReference>
<dbReference type="NCBIfam" id="TIGR03595">
    <property type="entry name" value="Obg_CgtA_exten"/>
    <property type="match status" value="1"/>
</dbReference>
<evidence type="ECO:0000313" key="13">
    <source>
        <dbReference type="EMBL" id="MBC5786805.1"/>
    </source>
</evidence>
<dbReference type="InterPro" id="IPR031167">
    <property type="entry name" value="G_OBG"/>
</dbReference>
<dbReference type="NCBIfam" id="TIGR02729">
    <property type="entry name" value="Obg_CgtA"/>
    <property type="match status" value="1"/>
</dbReference>
<accession>A0ABR7INU7</accession>
<feature type="binding site" evidence="9">
    <location>
        <begin position="309"/>
        <end position="311"/>
    </location>
    <ligand>
        <name>GTP</name>
        <dbReference type="ChEBI" id="CHEBI:37565"/>
    </ligand>
</feature>
<dbReference type="SUPFAM" id="SSF102741">
    <property type="entry name" value="Obg GTP-binding protein C-terminal domain"/>
    <property type="match status" value="1"/>
</dbReference>
<dbReference type="EMBL" id="JACOQK010000001">
    <property type="protein sequence ID" value="MBC5786805.1"/>
    <property type="molecule type" value="Genomic_DNA"/>
</dbReference>
<dbReference type="InterPro" id="IPR006169">
    <property type="entry name" value="GTP1_OBG_dom"/>
</dbReference>
<dbReference type="Gene3D" id="2.70.210.12">
    <property type="entry name" value="GTP1/OBG domain"/>
    <property type="match status" value="1"/>
</dbReference>
<dbReference type="Gene3D" id="3.30.300.350">
    <property type="entry name" value="GTP-binding protein OBG, C-terminal domain"/>
    <property type="match status" value="1"/>
</dbReference>
<dbReference type="PROSITE" id="PS51883">
    <property type="entry name" value="OBG"/>
    <property type="match status" value="1"/>
</dbReference>
<feature type="domain" description="Obg" evidence="12">
    <location>
        <begin position="1"/>
        <end position="157"/>
    </location>
</feature>
<keyword evidence="4 9" id="KW-0479">Metal-binding</keyword>
<evidence type="ECO:0000256" key="9">
    <source>
        <dbReference type="HAMAP-Rule" id="MF_01454"/>
    </source>
</evidence>
<comment type="similarity">
    <text evidence="2 9">Belongs to the TRAFAC class OBG-HflX-like GTPase superfamily. OBG GTPase family.</text>
</comment>
<dbReference type="InterPro" id="IPR036346">
    <property type="entry name" value="GTP-bd_prot_GTP1/OBG_C_sf"/>
</dbReference>
<keyword evidence="7 9" id="KW-0460">Magnesium</keyword>
<gene>
    <name evidence="13" type="primary">obgE</name>
    <name evidence="9" type="synonym">obg</name>
    <name evidence="13" type="ORF">H8Z77_02060</name>
</gene>
<evidence type="ECO:0000256" key="1">
    <source>
        <dbReference type="ARBA" id="ARBA00001946"/>
    </source>
</evidence>
<dbReference type="Gene3D" id="3.40.50.300">
    <property type="entry name" value="P-loop containing nucleotide triphosphate hydrolases"/>
    <property type="match status" value="1"/>
</dbReference>
<dbReference type="Pfam" id="PF01926">
    <property type="entry name" value="MMR_HSR1"/>
    <property type="match status" value="1"/>
</dbReference>
<dbReference type="PRINTS" id="PR00326">
    <property type="entry name" value="GTP1OBG"/>
</dbReference>
<evidence type="ECO:0000256" key="5">
    <source>
        <dbReference type="ARBA" id="ARBA00022741"/>
    </source>
</evidence>
<evidence type="ECO:0000256" key="6">
    <source>
        <dbReference type="ARBA" id="ARBA00022801"/>
    </source>
</evidence>
<dbReference type="Proteomes" id="UP000649151">
    <property type="component" value="Unassembled WGS sequence"/>
</dbReference>
<keyword evidence="14" id="KW-1185">Reference proteome</keyword>
<feature type="binding site" evidence="9">
    <location>
        <begin position="189"/>
        <end position="193"/>
    </location>
    <ligand>
        <name>GTP</name>
        <dbReference type="ChEBI" id="CHEBI:37565"/>
    </ligand>
</feature>
<dbReference type="NCBIfam" id="NF008954">
    <property type="entry name" value="PRK12296.1"/>
    <property type="match status" value="1"/>
</dbReference>
<dbReference type="InterPro" id="IPR014100">
    <property type="entry name" value="GTP-bd_Obg/CgtA"/>
</dbReference>
<feature type="binding site" evidence="9">
    <location>
        <begin position="211"/>
        <end position="214"/>
    </location>
    <ligand>
        <name>GTP</name>
        <dbReference type="ChEBI" id="CHEBI:37565"/>
    </ligand>
</feature>
<feature type="binding site" evidence="9">
    <location>
        <position position="191"/>
    </location>
    <ligand>
        <name>Mg(2+)</name>
        <dbReference type="ChEBI" id="CHEBI:18420"/>
    </ligand>
</feature>
<keyword evidence="6 9" id="KW-0378">Hydrolase</keyword>
<feature type="binding site" evidence="9">
    <location>
        <position position="171"/>
    </location>
    <ligand>
        <name>Mg(2+)</name>
        <dbReference type="ChEBI" id="CHEBI:18420"/>
    </ligand>
</feature>
<dbReference type="PROSITE" id="PS00905">
    <property type="entry name" value="GTP1_OBG"/>
    <property type="match status" value="1"/>
</dbReference>
<evidence type="ECO:0000256" key="8">
    <source>
        <dbReference type="ARBA" id="ARBA00023134"/>
    </source>
</evidence>
<dbReference type="PROSITE" id="PS51710">
    <property type="entry name" value="G_OBG"/>
    <property type="match status" value="1"/>
</dbReference>
<evidence type="ECO:0000259" key="10">
    <source>
        <dbReference type="PROSITE" id="PS51710"/>
    </source>
</evidence>
<feature type="binding site" evidence="9">
    <location>
        <begin position="281"/>
        <end position="284"/>
    </location>
    <ligand>
        <name>GTP</name>
        <dbReference type="ChEBI" id="CHEBI:37565"/>
    </ligand>
</feature>
<dbReference type="InterPro" id="IPR027417">
    <property type="entry name" value="P-loop_NTPase"/>
</dbReference>
<evidence type="ECO:0000256" key="3">
    <source>
        <dbReference type="ARBA" id="ARBA00022490"/>
    </source>
</evidence>
<dbReference type="SUPFAM" id="SSF82051">
    <property type="entry name" value="Obg GTP-binding protein N-terminal domain"/>
    <property type="match status" value="1"/>
</dbReference>
<sequence>MFIDVVKIKIKAGDGGDGAVAFHREKYVAAGGPDGGDGGKGGDIIFQADDHLSTLIDFRYKTKYAAERGENGSGRNCTGKNGQDLVIKVPRGTIIRELQTGKIMADISGDEPVIIAHGGRGGKGNARFATPTRQIPRFSKPGFAGEAFEVQLELKLLADVGLVGFPNVGKSTLISVVSAAKPKIANYHFTTLTPVLGVVKIDEGNSFVMADIPGLIEGASDGVGLGHDFLRHVERCRLIVHVVDVSGSEGRDPIEDFNLINQELKNFSEDLAQRPQIVVGNKSDMATQEQIDTLRAYIEQQGYQFLSISAATTLGTKELVSTIANALRDLPPIREYEPDYVPLEISEEEQQSFEIRLEDGIYYIDAPFLERILRTVNIDDYESLQYFQRVLRNTGIIARLEEMGIQEGDTVDLFGWQFDFVY</sequence>
<keyword evidence="3 9" id="KW-0963">Cytoplasm</keyword>
<name>A0ABR7INU7_9CLOT</name>
<comment type="cofactor">
    <cofactor evidence="1 9">
        <name>Mg(2+)</name>
        <dbReference type="ChEBI" id="CHEBI:18420"/>
    </cofactor>
</comment>
<organism evidence="13 14">
    <name type="scientific">Clostridium facile</name>
    <dbReference type="NCBI Taxonomy" id="2763035"/>
    <lineage>
        <taxon>Bacteria</taxon>
        <taxon>Bacillati</taxon>
        <taxon>Bacillota</taxon>
        <taxon>Clostridia</taxon>
        <taxon>Eubacteriales</taxon>
        <taxon>Clostridiaceae</taxon>
        <taxon>Clostridium</taxon>
    </lineage>
</organism>
<dbReference type="PANTHER" id="PTHR11702:SF31">
    <property type="entry name" value="MITOCHONDRIAL RIBOSOME-ASSOCIATED GTPASE 2"/>
    <property type="match status" value="1"/>
</dbReference>
<dbReference type="EC" id="3.6.5.-" evidence="9"/>
<feature type="binding site" evidence="9">
    <location>
        <begin position="164"/>
        <end position="171"/>
    </location>
    <ligand>
        <name>GTP</name>
        <dbReference type="ChEBI" id="CHEBI:37565"/>
    </ligand>
</feature>
<feature type="domain" description="OCT" evidence="11">
    <location>
        <begin position="345"/>
        <end position="422"/>
    </location>
</feature>
<protein>
    <recommendedName>
        <fullName evidence="9">GTPase Obg</fullName>
        <ecNumber evidence="9">3.6.5.-</ecNumber>
    </recommendedName>
    <alternativeName>
        <fullName evidence="9">GTP-binding protein Obg</fullName>
    </alternativeName>
</protein>
<feature type="domain" description="OBG-type G" evidence="10">
    <location>
        <begin position="158"/>
        <end position="328"/>
    </location>
</feature>
<comment type="subcellular location">
    <subcellularLocation>
        <location evidence="9">Cytoplasm</location>
    </subcellularLocation>
</comment>
<dbReference type="Pfam" id="PF09269">
    <property type="entry name" value="DUF1967"/>
    <property type="match status" value="1"/>
</dbReference>
<dbReference type="HAMAP" id="MF_01454">
    <property type="entry name" value="GTPase_Obg"/>
    <property type="match status" value="1"/>
</dbReference>
<dbReference type="InterPro" id="IPR006074">
    <property type="entry name" value="GTP1-OBG_CS"/>
</dbReference>
<dbReference type="PROSITE" id="PS51881">
    <property type="entry name" value="OCT"/>
    <property type="match status" value="1"/>
</dbReference>
<evidence type="ECO:0000256" key="7">
    <source>
        <dbReference type="ARBA" id="ARBA00022842"/>
    </source>
</evidence>
<dbReference type="RefSeq" id="WP_186996023.1">
    <property type="nucleotide sequence ID" value="NZ_JACOQK010000001.1"/>
</dbReference>
<dbReference type="NCBIfam" id="NF008956">
    <property type="entry name" value="PRK12299.1"/>
    <property type="match status" value="1"/>
</dbReference>
<dbReference type="Pfam" id="PF01018">
    <property type="entry name" value="GTP1_OBG"/>
    <property type="match status" value="1"/>
</dbReference>
<dbReference type="PANTHER" id="PTHR11702">
    <property type="entry name" value="DEVELOPMENTALLY REGULATED GTP-BINDING PROTEIN-RELATED"/>
    <property type="match status" value="1"/>
</dbReference>
<dbReference type="CDD" id="cd01898">
    <property type="entry name" value="Obg"/>
    <property type="match status" value="1"/>
</dbReference>
<dbReference type="InterPro" id="IPR015349">
    <property type="entry name" value="OCT_dom"/>
</dbReference>
<keyword evidence="8 9" id="KW-0342">GTP-binding</keyword>
<keyword evidence="5 9" id="KW-0547">Nucleotide-binding</keyword>
<evidence type="ECO:0000256" key="4">
    <source>
        <dbReference type="ARBA" id="ARBA00022723"/>
    </source>
</evidence>
<comment type="subunit">
    <text evidence="9">Monomer.</text>
</comment>
<dbReference type="InterPro" id="IPR045086">
    <property type="entry name" value="OBG_GTPase"/>
</dbReference>
<reference evidence="13 14" key="1">
    <citation type="submission" date="2020-08" db="EMBL/GenBank/DDBJ databases">
        <title>Genome public.</title>
        <authorList>
            <person name="Liu C."/>
            <person name="Sun Q."/>
        </authorList>
    </citation>
    <scope>NUCLEOTIDE SEQUENCE [LARGE SCALE GENOMIC DNA]</scope>
    <source>
        <strain evidence="13 14">NSJ-27</strain>
    </source>
</reference>
<dbReference type="NCBIfam" id="NF008955">
    <property type="entry name" value="PRK12297.1"/>
    <property type="match status" value="1"/>
</dbReference>
<evidence type="ECO:0000313" key="14">
    <source>
        <dbReference type="Proteomes" id="UP000649151"/>
    </source>
</evidence>
<dbReference type="InterPro" id="IPR036726">
    <property type="entry name" value="GTP1_OBG_dom_sf"/>
</dbReference>
<comment type="function">
    <text evidence="9">An essential GTPase which binds GTP, GDP and possibly (p)ppGpp with moderate affinity, with high nucleotide exchange rates and a fairly low GTP hydrolysis rate. Plays a role in control of the cell cycle, stress response, ribosome biogenesis and in those bacteria that undergo differentiation, in morphogenesis control.</text>
</comment>
<comment type="caution">
    <text evidence="13">The sequence shown here is derived from an EMBL/GenBank/DDBJ whole genome shotgun (WGS) entry which is preliminary data.</text>
</comment>
<dbReference type="InterPro" id="IPR006073">
    <property type="entry name" value="GTP-bd"/>
</dbReference>
<evidence type="ECO:0000259" key="12">
    <source>
        <dbReference type="PROSITE" id="PS51883"/>
    </source>
</evidence>
<proteinExistence type="inferred from homology"/>
<evidence type="ECO:0000259" key="11">
    <source>
        <dbReference type="PROSITE" id="PS51881"/>
    </source>
</evidence>